<dbReference type="EMBL" id="CP042383">
    <property type="protein sequence ID" value="QEA42403.1"/>
    <property type="molecule type" value="Genomic_DNA"/>
</dbReference>
<feature type="transmembrane region" description="Helical" evidence="7">
    <location>
        <begin position="309"/>
        <end position="330"/>
    </location>
</feature>
<reference evidence="9 10" key="1">
    <citation type="submission" date="2019-06" db="EMBL/GenBank/DDBJ databases">
        <title>Genome analyses of bacteria isolated from kimchi.</title>
        <authorList>
            <person name="Lee S."/>
            <person name="Ahn S."/>
            <person name="Roh S."/>
        </authorList>
    </citation>
    <scope>NUCLEOTIDE SEQUENCE [LARGE SCALE GENOMIC DNA]</scope>
    <source>
        <strain evidence="9 10">CBA3630</strain>
    </source>
</reference>
<proteinExistence type="inferred from homology"/>
<accession>A0A5B8T5Z4</accession>
<dbReference type="KEGG" id="lpse:FGL85_07775"/>
<feature type="transmembrane region" description="Helical" evidence="7">
    <location>
        <begin position="178"/>
        <end position="197"/>
    </location>
</feature>
<dbReference type="PANTHER" id="PTHR40074">
    <property type="entry name" value="O-ACETYLTRANSFERASE WECH"/>
    <property type="match status" value="1"/>
</dbReference>
<feature type="transmembrane region" description="Helical" evidence="7">
    <location>
        <begin position="12"/>
        <end position="33"/>
    </location>
</feature>
<keyword evidence="5 7" id="KW-1133">Transmembrane helix</keyword>
<organism evidence="9 10">
    <name type="scientific">Leuconostoc pseudomesenteroides</name>
    <dbReference type="NCBI Taxonomy" id="33968"/>
    <lineage>
        <taxon>Bacteria</taxon>
        <taxon>Bacillati</taxon>
        <taxon>Bacillota</taxon>
        <taxon>Bacilli</taxon>
        <taxon>Lactobacillales</taxon>
        <taxon>Lactobacillaceae</taxon>
        <taxon>Leuconostoc</taxon>
    </lineage>
</organism>
<dbReference type="Pfam" id="PF01757">
    <property type="entry name" value="Acyl_transf_3"/>
    <property type="match status" value="1"/>
</dbReference>
<feature type="transmembrane region" description="Helical" evidence="7">
    <location>
        <begin position="78"/>
        <end position="101"/>
    </location>
</feature>
<feature type="transmembrane region" description="Helical" evidence="7">
    <location>
        <begin position="121"/>
        <end position="140"/>
    </location>
</feature>
<name>A0A5B8T5Z4_LEUPS</name>
<evidence type="ECO:0000256" key="6">
    <source>
        <dbReference type="ARBA" id="ARBA00023136"/>
    </source>
</evidence>
<feature type="transmembrane region" description="Helical" evidence="7">
    <location>
        <begin position="45"/>
        <end position="66"/>
    </location>
</feature>
<dbReference type="RefSeq" id="WP_147651595.1">
    <property type="nucleotide sequence ID" value="NZ_CP042383.1"/>
</dbReference>
<evidence type="ECO:0000256" key="2">
    <source>
        <dbReference type="ARBA" id="ARBA00007400"/>
    </source>
</evidence>
<keyword evidence="4 7" id="KW-0812">Transmembrane</keyword>
<keyword evidence="9" id="KW-0012">Acyltransferase</keyword>
<keyword evidence="6 7" id="KW-0472">Membrane</keyword>
<keyword evidence="9" id="KW-0808">Transferase</keyword>
<evidence type="ECO:0000259" key="8">
    <source>
        <dbReference type="Pfam" id="PF01757"/>
    </source>
</evidence>
<dbReference type="GO" id="GO:0009246">
    <property type="term" value="P:enterobacterial common antigen biosynthetic process"/>
    <property type="evidence" value="ECO:0007669"/>
    <property type="project" value="TreeGrafter"/>
</dbReference>
<evidence type="ECO:0000313" key="10">
    <source>
        <dbReference type="Proteomes" id="UP000321296"/>
    </source>
</evidence>
<gene>
    <name evidence="9" type="ORF">FGL85_07775</name>
</gene>
<evidence type="ECO:0000256" key="5">
    <source>
        <dbReference type="ARBA" id="ARBA00022989"/>
    </source>
</evidence>
<dbReference type="InterPro" id="IPR002656">
    <property type="entry name" value="Acyl_transf_3_dom"/>
</dbReference>
<keyword evidence="3" id="KW-1003">Cell membrane</keyword>
<evidence type="ECO:0000313" key="9">
    <source>
        <dbReference type="EMBL" id="QEA42403.1"/>
    </source>
</evidence>
<sequence>MRKRLYQIDVIKVFAIFSVVSVHFLLNSGFYDISVTGWMPTIDVILRTIFITAVPLFIMATGFLMGDKVLSSSYIVKIWRTLLLYVIVSIIDWIGHTLILGSKISFSDALYDMLDFSTDSYAWYVEMYIGLYLLIPVLNAAWHYQSNEQYHLYILIISVILFFLPSLFNVFGKIMPDWWTAAYPIGYYYFGVYFKTYFSKIQKIPLKQLLFWSVTIFSVISLIAVNNNYGKIFKWTSENDYMGYQPFIVAIILFLLFLRLPFKREKQRKYKILTKISGMTLTIYLFSDLTDSIIYHDFKLMVPSTNNRLVWGPLIVICSFISATILSFIVEKILSKLSNTRKA</sequence>
<dbReference type="PANTHER" id="PTHR40074:SF2">
    <property type="entry name" value="O-ACETYLTRANSFERASE WECH"/>
    <property type="match status" value="1"/>
</dbReference>
<feature type="transmembrane region" description="Helical" evidence="7">
    <location>
        <begin position="272"/>
        <end position="289"/>
    </location>
</feature>
<dbReference type="GO" id="GO:0005886">
    <property type="term" value="C:plasma membrane"/>
    <property type="evidence" value="ECO:0007669"/>
    <property type="project" value="UniProtKB-SubCell"/>
</dbReference>
<dbReference type="AlphaFoldDB" id="A0A5B8T5Z4"/>
<feature type="transmembrane region" description="Helical" evidence="7">
    <location>
        <begin position="152"/>
        <end position="172"/>
    </location>
</feature>
<comment type="similarity">
    <text evidence="2">Belongs to the acyltransferase 3 family.</text>
</comment>
<evidence type="ECO:0000256" key="7">
    <source>
        <dbReference type="SAM" id="Phobius"/>
    </source>
</evidence>
<dbReference type="GO" id="GO:0016413">
    <property type="term" value="F:O-acetyltransferase activity"/>
    <property type="evidence" value="ECO:0007669"/>
    <property type="project" value="TreeGrafter"/>
</dbReference>
<dbReference type="Proteomes" id="UP000321296">
    <property type="component" value="Chromosome"/>
</dbReference>
<feature type="transmembrane region" description="Helical" evidence="7">
    <location>
        <begin position="241"/>
        <end position="260"/>
    </location>
</feature>
<evidence type="ECO:0000256" key="1">
    <source>
        <dbReference type="ARBA" id="ARBA00004651"/>
    </source>
</evidence>
<evidence type="ECO:0000256" key="4">
    <source>
        <dbReference type="ARBA" id="ARBA00022692"/>
    </source>
</evidence>
<feature type="transmembrane region" description="Helical" evidence="7">
    <location>
        <begin position="209"/>
        <end position="229"/>
    </location>
</feature>
<feature type="domain" description="Acyltransferase 3" evidence="8">
    <location>
        <begin position="6"/>
        <end position="330"/>
    </location>
</feature>
<evidence type="ECO:0000256" key="3">
    <source>
        <dbReference type="ARBA" id="ARBA00022475"/>
    </source>
</evidence>
<comment type="subcellular location">
    <subcellularLocation>
        <location evidence="1">Cell membrane</location>
        <topology evidence="1">Multi-pass membrane protein</topology>
    </subcellularLocation>
</comment>
<protein>
    <submittedName>
        <fullName evidence="9">Acyltransferase family protein</fullName>
    </submittedName>
</protein>